<evidence type="ECO:0000256" key="4">
    <source>
        <dbReference type="RuleBase" id="RU362026"/>
    </source>
</evidence>
<dbReference type="Gene3D" id="3.40.50.150">
    <property type="entry name" value="Vaccinia Virus protein VP39"/>
    <property type="match status" value="1"/>
</dbReference>
<dbReference type="InterPro" id="IPR002941">
    <property type="entry name" value="DNA_methylase_N4/N6"/>
</dbReference>
<gene>
    <name evidence="6" type="ORF">NBRC116591_10060</name>
</gene>
<evidence type="ECO:0000259" key="5">
    <source>
        <dbReference type="Pfam" id="PF01555"/>
    </source>
</evidence>
<evidence type="ECO:0000256" key="2">
    <source>
        <dbReference type="ARBA" id="ARBA00022603"/>
    </source>
</evidence>
<keyword evidence="7" id="KW-1185">Reference proteome</keyword>
<feature type="domain" description="DNA methylase N-4/N-6" evidence="5">
    <location>
        <begin position="26"/>
        <end position="294"/>
    </location>
</feature>
<protein>
    <recommendedName>
        <fullName evidence="4">Methyltransferase</fullName>
        <ecNumber evidence="4">2.1.1.-</ecNumber>
    </recommendedName>
</protein>
<dbReference type="InterPro" id="IPR001091">
    <property type="entry name" value="RM_Methyltransferase"/>
</dbReference>
<evidence type="ECO:0000256" key="1">
    <source>
        <dbReference type="ARBA" id="ARBA00006594"/>
    </source>
</evidence>
<dbReference type="EC" id="2.1.1.-" evidence="4"/>
<keyword evidence="2" id="KW-0489">Methyltransferase</keyword>
<accession>A0ABQ0A6B1</accession>
<reference evidence="6 7" key="1">
    <citation type="submission" date="2024-04" db="EMBL/GenBank/DDBJ databases">
        <title>Draft genome sequence of Sessilibacter corallicola NBRC 116591.</title>
        <authorList>
            <person name="Miyakawa T."/>
            <person name="Kusuya Y."/>
            <person name="Miura T."/>
        </authorList>
    </citation>
    <scope>NUCLEOTIDE SEQUENCE [LARGE SCALE GENOMIC DNA]</scope>
    <source>
        <strain evidence="6 7">KU-00831-HH</strain>
    </source>
</reference>
<dbReference type="PROSITE" id="PS00092">
    <property type="entry name" value="N6_MTASE"/>
    <property type="match status" value="1"/>
</dbReference>
<keyword evidence="3" id="KW-0808">Transferase</keyword>
<comment type="similarity">
    <text evidence="1 4">Belongs to the N(4)/N(6)-methyltransferase family.</text>
</comment>
<dbReference type="RefSeq" id="WP_353301910.1">
    <property type="nucleotide sequence ID" value="NZ_BAABWN010000003.1"/>
</dbReference>
<dbReference type="Proteomes" id="UP001465153">
    <property type="component" value="Unassembled WGS sequence"/>
</dbReference>
<dbReference type="InterPro" id="IPR029063">
    <property type="entry name" value="SAM-dependent_MTases_sf"/>
</dbReference>
<dbReference type="SUPFAM" id="SSF53335">
    <property type="entry name" value="S-adenosyl-L-methionine-dependent methyltransferases"/>
    <property type="match status" value="1"/>
</dbReference>
<evidence type="ECO:0000313" key="6">
    <source>
        <dbReference type="EMBL" id="GAA6167196.1"/>
    </source>
</evidence>
<dbReference type="PANTHER" id="PTHR13370:SF3">
    <property type="entry name" value="TRNA (GUANINE(10)-N2)-METHYLTRANSFERASE HOMOLOG"/>
    <property type="match status" value="1"/>
</dbReference>
<comment type="caution">
    <text evidence="6">The sequence shown here is derived from an EMBL/GenBank/DDBJ whole genome shotgun (WGS) entry which is preliminary data.</text>
</comment>
<dbReference type="PRINTS" id="PR00508">
    <property type="entry name" value="S21N4MTFRASE"/>
</dbReference>
<dbReference type="Pfam" id="PF01555">
    <property type="entry name" value="N6_N4_Mtase"/>
    <property type="match status" value="1"/>
</dbReference>
<name>A0ABQ0A6B1_9GAMM</name>
<dbReference type="InterPro" id="IPR002052">
    <property type="entry name" value="DNA_methylase_N6_adenine_CS"/>
</dbReference>
<organism evidence="6 7">
    <name type="scientific">Sessilibacter corallicola</name>
    <dbReference type="NCBI Taxonomy" id="2904075"/>
    <lineage>
        <taxon>Bacteria</taxon>
        <taxon>Pseudomonadati</taxon>
        <taxon>Pseudomonadota</taxon>
        <taxon>Gammaproteobacteria</taxon>
        <taxon>Cellvibrionales</taxon>
        <taxon>Cellvibrionaceae</taxon>
        <taxon>Sessilibacter</taxon>
    </lineage>
</organism>
<sequence>MTDFINKILNGDCREKLKELPDDYISACITDPPYNYEFIGHKWDETEIQRRMERVQDSKTLVKNIPYGSGLAGGVRNKRWYEKNRNNILEYEDWCYEWAQELFRVCKPGATVLVFNSTRTVAHVQVALEKAGFYARDIVVYRRSSGIPKGINMQKKLEQKGFENPEQMEGWHSCLRSEWEAVCVLQKPLSNNYTETLLNYGTGLFYTKMDNGGFQSNILEDIKRDKAPDYNIHCTVKPLDLMKKLVDIFVPRTKGSIVLDPFAGSGTTLVAAKQAGLNYVGIEVEPTYIEIIEKRLGDVSDSQETLSLF</sequence>
<evidence type="ECO:0000313" key="7">
    <source>
        <dbReference type="Proteomes" id="UP001465153"/>
    </source>
</evidence>
<proteinExistence type="inferred from homology"/>
<dbReference type="PANTHER" id="PTHR13370">
    <property type="entry name" value="RNA METHYLASE-RELATED"/>
    <property type="match status" value="1"/>
</dbReference>
<evidence type="ECO:0000256" key="3">
    <source>
        <dbReference type="ARBA" id="ARBA00022679"/>
    </source>
</evidence>
<dbReference type="EMBL" id="BAABWN010000003">
    <property type="protein sequence ID" value="GAA6167196.1"/>
    <property type="molecule type" value="Genomic_DNA"/>
</dbReference>